<dbReference type="Gene3D" id="1.10.10.10">
    <property type="entry name" value="Winged helix-like DNA-binding domain superfamily/Winged helix DNA-binding domain"/>
    <property type="match status" value="1"/>
</dbReference>
<evidence type="ECO:0000256" key="2">
    <source>
        <dbReference type="ARBA" id="ARBA00022679"/>
    </source>
</evidence>
<dbReference type="InterPro" id="IPR012967">
    <property type="entry name" value="COMT_dimerisation"/>
</dbReference>
<dbReference type="PANTHER" id="PTHR43712">
    <property type="entry name" value="PUTATIVE (AFU_ORTHOLOGUE AFUA_4G14580)-RELATED"/>
    <property type="match status" value="1"/>
</dbReference>
<sequence length="435" mass="48785">MSTQTLEGFSEEILNLTHTLTKLIRDAGLSQPSFDANAPNSYPVGKEYEQIHRTRKALVDATQAMQDLAAGPFDHITKYADVIKHDLGALKVITEFNIPELVPLEGDISFADIAKSLGLPEYRIHRIIRHCMTFRVFRESRPGYVAHTAPSAQFLKTPLLRDWYTFNLDEVWPADVQLAEALRRYGDSEEPGECAIGLAYKFDQDKTYWDFIANDGEGADKGWRMKRFANAMKVIAASSAHHHDFLHTAFDWNSLGNGGKVVDVGGSGGHVSIELAKAFPNLNFVVQDFPQLEKTFNTNVPSDLTSRVKFEPHDILKPEIRNDGDVYLVRSILHDWSDKYAVKILANLVPGLRDGARVIIADFIMPESGQGPNWIERMATGKSMQMMTVVNAKERTEQDWIDVTKRADPRYEVESIVTPPGAATSVFVFKFNAKA</sequence>
<dbReference type="Proteomes" id="UP000799537">
    <property type="component" value="Unassembled WGS sequence"/>
</dbReference>
<dbReference type="GO" id="GO:0032259">
    <property type="term" value="P:methylation"/>
    <property type="evidence" value="ECO:0007669"/>
    <property type="project" value="UniProtKB-KW"/>
</dbReference>
<dbReference type="GO" id="GO:0008171">
    <property type="term" value="F:O-methyltransferase activity"/>
    <property type="evidence" value="ECO:0007669"/>
    <property type="project" value="InterPro"/>
</dbReference>
<name>A0A6A6CZP2_ZASCE</name>
<dbReference type="PROSITE" id="PS51683">
    <property type="entry name" value="SAM_OMT_II"/>
    <property type="match status" value="1"/>
</dbReference>
<dbReference type="InterPro" id="IPR036388">
    <property type="entry name" value="WH-like_DNA-bd_sf"/>
</dbReference>
<dbReference type="RefSeq" id="XP_033673503.1">
    <property type="nucleotide sequence ID" value="XM_033803676.1"/>
</dbReference>
<dbReference type="InterPro" id="IPR001077">
    <property type="entry name" value="COMT_C"/>
</dbReference>
<feature type="domain" description="O-methyltransferase C-terminal" evidence="4">
    <location>
        <begin position="248"/>
        <end position="407"/>
    </location>
</feature>
<proteinExistence type="predicted"/>
<dbReference type="SUPFAM" id="SSF46785">
    <property type="entry name" value="Winged helix' DNA-binding domain"/>
    <property type="match status" value="1"/>
</dbReference>
<evidence type="ECO:0000313" key="7">
    <source>
        <dbReference type="Proteomes" id="UP000799537"/>
    </source>
</evidence>
<dbReference type="PANTHER" id="PTHR43712:SF5">
    <property type="entry name" value="O-METHYLTRANSFERASE ASQN-RELATED"/>
    <property type="match status" value="1"/>
</dbReference>
<accession>A0A6A6CZP2</accession>
<organism evidence="6 7">
    <name type="scientific">Zasmidium cellare ATCC 36951</name>
    <dbReference type="NCBI Taxonomy" id="1080233"/>
    <lineage>
        <taxon>Eukaryota</taxon>
        <taxon>Fungi</taxon>
        <taxon>Dikarya</taxon>
        <taxon>Ascomycota</taxon>
        <taxon>Pezizomycotina</taxon>
        <taxon>Dothideomycetes</taxon>
        <taxon>Dothideomycetidae</taxon>
        <taxon>Mycosphaerellales</taxon>
        <taxon>Mycosphaerellaceae</taxon>
        <taxon>Zasmidium</taxon>
    </lineage>
</organism>
<evidence type="ECO:0000259" key="5">
    <source>
        <dbReference type="Pfam" id="PF08100"/>
    </source>
</evidence>
<protein>
    <submittedName>
        <fullName evidence="6">Uncharacterized protein</fullName>
    </submittedName>
</protein>
<evidence type="ECO:0000313" key="6">
    <source>
        <dbReference type="EMBL" id="KAF2172614.1"/>
    </source>
</evidence>
<dbReference type="InterPro" id="IPR029063">
    <property type="entry name" value="SAM-dependent_MTases_sf"/>
</dbReference>
<keyword evidence="7" id="KW-1185">Reference proteome</keyword>
<dbReference type="InterPro" id="IPR036390">
    <property type="entry name" value="WH_DNA-bd_sf"/>
</dbReference>
<reference evidence="6" key="1">
    <citation type="journal article" date="2020" name="Stud. Mycol.">
        <title>101 Dothideomycetes genomes: a test case for predicting lifestyles and emergence of pathogens.</title>
        <authorList>
            <person name="Haridas S."/>
            <person name="Albert R."/>
            <person name="Binder M."/>
            <person name="Bloem J."/>
            <person name="Labutti K."/>
            <person name="Salamov A."/>
            <person name="Andreopoulos B."/>
            <person name="Baker S."/>
            <person name="Barry K."/>
            <person name="Bills G."/>
            <person name="Bluhm B."/>
            <person name="Cannon C."/>
            <person name="Castanera R."/>
            <person name="Culley D."/>
            <person name="Daum C."/>
            <person name="Ezra D."/>
            <person name="Gonzalez J."/>
            <person name="Henrissat B."/>
            <person name="Kuo A."/>
            <person name="Liang C."/>
            <person name="Lipzen A."/>
            <person name="Lutzoni F."/>
            <person name="Magnuson J."/>
            <person name="Mondo S."/>
            <person name="Nolan M."/>
            <person name="Ohm R."/>
            <person name="Pangilinan J."/>
            <person name="Park H.-J."/>
            <person name="Ramirez L."/>
            <person name="Alfaro M."/>
            <person name="Sun H."/>
            <person name="Tritt A."/>
            <person name="Yoshinaga Y."/>
            <person name="Zwiers L.-H."/>
            <person name="Turgeon B."/>
            <person name="Goodwin S."/>
            <person name="Spatafora J."/>
            <person name="Crous P."/>
            <person name="Grigoriev I."/>
        </authorList>
    </citation>
    <scope>NUCLEOTIDE SEQUENCE</scope>
    <source>
        <strain evidence="6">ATCC 36951</strain>
    </source>
</reference>
<feature type="domain" description="O-methyltransferase dimerisation" evidence="5">
    <location>
        <begin position="89"/>
        <end position="156"/>
    </location>
</feature>
<evidence type="ECO:0000256" key="1">
    <source>
        <dbReference type="ARBA" id="ARBA00022603"/>
    </source>
</evidence>
<dbReference type="OrthoDB" id="1606438at2759"/>
<gene>
    <name evidence="6" type="ORF">M409DRAFT_16577</name>
</gene>
<dbReference type="AlphaFoldDB" id="A0A6A6CZP2"/>
<dbReference type="Gene3D" id="3.40.50.150">
    <property type="entry name" value="Vaccinia Virus protein VP39"/>
    <property type="match status" value="1"/>
</dbReference>
<keyword evidence="3" id="KW-0949">S-adenosyl-L-methionine</keyword>
<dbReference type="EMBL" id="ML993580">
    <property type="protein sequence ID" value="KAF2172614.1"/>
    <property type="molecule type" value="Genomic_DNA"/>
</dbReference>
<keyword evidence="2" id="KW-0808">Transferase</keyword>
<dbReference type="InterPro" id="IPR016461">
    <property type="entry name" value="COMT-like"/>
</dbReference>
<dbReference type="SUPFAM" id="SSF53335">
    <property type="entry name" value="S-adenosyl-L-methionine-dependent methyltransferases"/>
    <property type="match status" value="1"/>
</dbReference>
<dbReference type="GeneID" id="54556948"/>
<keyword evidence="1" id="KW-0489">Methyltransferase</keyword>
<evidence type="ECO:0000256" key="3">
    <source>
        <dbReference type="ARBA" id="ARBA00022691"/>
    </source>
</evidence>
<dbReference type="Pfam" id="PF08100">
    <property type="entry name" value="Dimerisation"/>
    <property type="match status" value="1"/>
</dbReference>
<dbReference type="Pfam" id="PF00891">
    <property type="entry name" value="Methyltransf_2"/>
    <property type="match status" value="1"/>
</dbReference>
<evidence type="ECO:0000259" key="4">
    <source>
        <dbReference type="Pfam" id="PF00891"/>
    </source>
</evidence>